<sequence>MNSNHELPAVRALQERLAGTARIESYPLDVEEACKQYTEAGYDVSARLREHLQTYGELTVTWPFRAGETYLKAAVEEALDVPDRNVRIYGKRLGQPVLPLGIAFSTEEAVLLADNGDILFGGDAGMQRVANGFGTAIEALVTDTWDKTFF</sequence>
<reference evidence="1 2" key="1">
    <citation type="submission" date="2023-05" db="EMBL/GenBank/DDBJ databases">
        <title>Draft genome sequence of Streptomyces sp. B-S-A6 isolated from a cave soil in Thailand.</title>
        <authorList>
            <person name="Chamroensaksri N."/>
            <person name="Muangham S."/>
        </authorList>
    </citation>
    <scope>NUCLEOTIDE SEQUENCE [LARGE SCALE GENOMIC DNA]</scope>
    <source>
        <strain evidence="1 2">B-S-A6</strain>
    </source>
</reference>
<evidence type="ECO:0000313" key="2">
    <source>
        <dbReference type="Proteomes" id="UP001223978"/>
    </source>
</evidence>
<comment type="caution">
    <text evidence="1">The sequence shown here is derived from an EMBL/GenBank/DDBJ whole genome shotgun (WGS) entry which is preliminary data.</text>
</comment>
<protein>
    <submittedName>
        <fullName evidence="1">SUKH-3 domain-containing protein</fullName>
    </submittedName>
</protein>
<organism evidence="1 2">
    <name type="scientific">Streptomyces cavernicola</name>
    <dbReference type="NCBI Taxonomy" id="3043613"/>
    <lineage>
        <taxon>Bacteria</taxon>
        <taxon>Bacillati</taxon>
        <taxon>Actinomycetota</taxon>
        <taxon>Actinomycetes</taxon>
        <taxon>Kitasatosporales</taxon>
        <taxon>Streptomycetaceae</taxon>
        <taxon>Streptomyces</taxon>
    </lineage>
</organism>
<dbReference type="Pfam" id="PF14433">
    <property type="entry name" value="SUKH-3"/>
    <property type="match status" value="1"/>
</dbReference>
<dbReference type="EMBL" id="JASCIQ010000050">
    <property type="protein sequence ID" value="MDI3408657.1"/>
    <property type="molecule type" value="Genomic_DNA"/>
</dbReference>
<dbReference type="Proteomes" id="UP001223978">
    <property type="component" value="Unassembled WGS sequence"/>
</dbReference>
<keyword evidence="2" id="KW-1185">Reference proteome</keyword>
<dbReference type="RefSeq" id="WP_282546541.1">
    <property type="nucleotide sequence ID" value="NZ_JASCIQ010000050.1"/>
</dbReference>
<proteinExistence type="predicted"/>
<name>A0ABT6SKC8_9ACTN</name>
<evidence type="ECO:0000313" key="1">
    <source>
        <dbReference type="EMBL" id="MDI3408657.1"/>
    </source>
</evidence>
<accession>A0ABT6SKC8</accession>
<dbReference type="InterPro" id="IPR025850">
    <property type="entry name" value="SUKH-3"/>
</dbReference>
<gene>
    <name evidence="1" type="ORF">QIS96_33180</name>
</gene>